<evidence type="ECO:0000313" key="1">
    <source>
        <dbReference type="EMBL" id="CAF3886587.1"/>
    </source>
</evidence>
<dbReference type="Proteomes" id="UP000682733">
    <property type="component" value="Unassembled WGS sequence"/>
</dbReference>
<accession>A0A8S2L7L1</accession>
<dbReference type="AlphaFoldDB" id="A0A8S2L7L1"/>
<organism evidence="1 2">
    <name type="scientific">Didymodactylos carnosus</name>
    <dbReference type="NCBI Taxonomy" id="1234261"/>
    <lineage>
        <taxon>Eukaryota</taxon>
        <taxon>Metazoa</taxon>
        <taxon>Spiralia</taxon>
        <taxon>Gnathifera</taxon>
        <taxon>Rotifera</taxon>
        <taxon>Eurotatoria</taxon>
        <taxon>Bdelloidea</taxon>
        <taxon>Philodinida</taxon>
        <taxon>Philodinidae</taxon>
        <taxon>Didymodactylos</taxon>
    </lineage>
</organism>
<name>A0A8S2L7L1_9BILA</name>
<gene>
    <name evidence="1" type="ORF">TMI583_LOCUS20194</name>
</gene>
<comment type="caution">
    <text evidence="1">The sequence shown here is derived from an EMBL/GenBank/DDBJ whole genome shotgun (WGS) entry which is preliminary data.</text>
</comment>
<feature type="non-terminal residue" evidence="1">
    <location>
        <position position="1"/>
    </location>
</feature>
<evidence type="ECO:0000313" key="2">
    <source>
        <dbReference type="Proteomes" id="UP000682733"/>
    </source>
</evidence>
<reference evidence="1" key="1">
    <citation type="submission" date="2021-02" db="EMBL/GenBank/DDBJ databases">
        <authorList>
            <person name="Nowell W R."/>
        </authorList>
    </citation>
    <scope>NUCLEOTIDE SEQUENCE</scope>
</reference>
<proteinExistence type="predicted"/>
<sequence>YLRKNELRPIDTNCTVEDVFVKDERFDQNNVMFSPSIRAIEMRLEIIE</sequence>
<protein>
    <submittedName>
        <fullName evidence="1">Uncharacterized protein</fullName>
    </submittedName>
</protein>
<dbReference type="EMBL" id="CAJOBA010015208">
    <property type="protein sequence ID" value="CAF3886587.1"/>
    <property type="molecule type" value="Genomic_DNA"/>
</dbReference>